<dbReference type="SMART" id="SM00271">
    <property type="entry name" value="DnaJ"/>
    <property type="match status" value="1"/>
</dbReference>
<reference evidence="4" key="1">
    <citation type="submission" date="2021-01" db="EMBL/GenBank/DDBJ databases">
        <title>Whole genome shotgun sequence of Cellulomonas chitinilytica NBRC 110799.</title>
        <authorList>
            <person name="Komaki H."/>
            <person name="Tamura T."/>
        </authorList>
    </citation>
    <scope>NUCLEOTIDE SEQUENCE</scope>
    <source>
        <strain evidence="4">NBRC 110799</strain>
    </source>
</reference>
<keyword evidence="2" id="KW-1133">Transmembrane helix</keyword>
<feature type="transmembrane region" description="Helical" evidence="2">
    <location>
        <begin position="237"/>
        <end position="256"/>
    </location>
</feature>
<dbReference type="InterPro" id="IPR050817">
    <property type="entry name" value="DjlA_DnaK_co-chaperone"/>
</dbReference>
<dbReference type="RefSeq" id="WP_203747669.1">
    <property type="nucleotide sequence ID" value="NZ_BONK01000001.1"/>
</dbReference>
<dbReference type="InterPro" id="IPR018253">
    <property type="entry name" value="DnaJ_domain_CS"/>
</dbReference>
<feature type="compositionally biased region" description="Basic and acidic residues" evidence="1">
    <location>
        <begin position="88"/>
        <end position="108"/>
    </location>
</feature>
<dbReference type="EMBL" id="BONK01000001">
    <property type="protein sequence ID" value="GIG19590.1"/>
    <property type="molecule type" value="Genomic_DNA"/>
</dbReference>
<feature type="transmembrane region" description="Helical" evidence="2">
    <location>
        <begin position="213"/>
        <end position="231"/>
    </location>
</feature>
<dbReference type="Proteomes" id="UP000632740">
    <property type="component" value="Unassembled WGS sequence"/>
</dbReference>
<comment type="caution">
    <text evidence="4">The sequence shown here is derived from an EMBL/GenBank/DDBJ whole genome shotgun (WGS) entry which is preliminary data.</text>
</comment>
<name>A0A919NZS4_9CELL</name>
<feature type="region of interest" description="Disordered" evidence="1">
    <location>
        <begin position="59"/>
        <end position="144"/>
    </location>
</feature>
<gene>
    <name evidence="4" type="ORF">Cch01nite_03140</name>
</gene>
<evidence type="ECO:0000313" key="5">
    <source>
        <dbReference type="Proteomes" id="UP000632740"/>
    </source>
</evidence>
<accession>A0A919NZS4</accession>
<proteinExistence type="predicted"/>
<feature type="transmembrane region" description="Helical" evidence="2">
    <location>
        <begin position="184"/>
        <end position="201"/>
    </location>
</feature>
<dbReference type="PROSITE" id="PS00636">
    <property type="entry name" value="DNAJ_1"/>
    <property type="match status" value="1"/>
</dbReference>
<dbReference type="PROSITE" id="PS50076">
    <property type="entry name" value="DNAJ_2"/>
    <property type="match status" value="1"/>
</dbReference>
<feature type="domain" description="J" evidence="3">
    <location>
        <begin position="2"/>
        <end position="63"/>
    </location>
</feature>
<dbReference type="InterPro" id="IPR001623">
    <property type="entry name" value="DnaJ_domain"/>
</dbReference>
<sequence length="378" mass="39772">MTHYELLGVASDASDDDLRRAYRAAVRRAHPDTGGSAEQFAAVQAAWEVLSNPQRREAYDAELSGEPSWDDDAWGASVPFDDDAEVPEPARPEPARPDHVPPSDRETAPDQGPDAAWDGVVPDPYTSEPLVLPDDVDVAPEPFRPEPADEQERFARATALASAAGFVVLASLPAVRSGPRGSEPVGMACFVAVLAALVLAARSRQRDSSAARTAALVLVESVLVLVLVLGATDASGAASAMFLVAAVATATACVWVEQRHARLSRRGAHDAAHDRRVAAARAVLARAHAWNDLLAVRRDTGGTVWWVESLAGDGDATVAMVRLPDDGGAAVPMVLGAWVPAHMWVVLDADGDVVALALPGAPEEWRSVLADALAAARV</sequence>
<evidence type="ECO:0000313" key="4">
    <source>
        <dbReference type="EMBL" id="GIG19590.1"/>
    </source>
</evidence>
<evidence type="ECO:0000256" key="2">
    <source>
        <dbReference type="SAM" id="Phobius"/>
    </source>
</evidence>
<dbReference type="Gene3D" id="1.10.287.110">
    <property type="entry name" value="DnaJ domain"/>
    <property type="match status" value="1"/>
</dbReference>
<dbReference type="SUPFAM" id="SSF46565">
    <property type="entry name" value="Chaperone J-domain"/>
    <property type="match status" value="1"/>
</dbReference>
<dbReference type="PANTHER" id="PTHR24074">
    <property type="entry name" value="CO-CHAPERONE PROTEIN DJLA"/>
    <property type="match status" value="1"/>
</dbReference>
<evidence type="ECO:0000259" key="3">
    <source>
        <dbReference type="PROSITE" id="PS50076"/>
    </source>
</evidence>
<keyword evidence="2" id="KW-0472">Membrane</keyword>
<evidence type="ECO:0000256" key="1">
    <source>
        <dbReference type="SAM" id="MobiDB-lite"/>
    </source>
</evidence>
<dbReference type="AlphaFoldDB" id="A0A919NZS4"/>
<dbReference type="CDD" id="cd06257">
    <property type="entry name" value="DnaJ"/>
    <property type="match status" value="1"/>
</dbReference>
<dbReference type="Pfam" id="PF00226">
    <property type="entry name" value="DnaJ"/>
    <property type="match status" value="1"/>
</dbReference>
<keyword evidence="2" id="KW-0812">Transmembrane</keyword>
<protein>
    <recommendedName>
        <fullName evidence="3">J domain-containing protein</fullName>
    </recommendedName>
</protein>
<dbReference type="InterPro" id="IPR036869">
    <property type="entry name" value="J_dom_sf"/>
</dbReference>
<organism evidence="4 5">
    <name type="scientific">Cellulomonas chitinilytica</name>
    <dbReference type="NCBI Taxonomy" id="398759"/>
    <lineage>
        <taxon>Bacteria</taxon>
        <taxon>Bacillati</taxon>
        <taxon>Actinomycetota</taxon>
        <taxon>Actinomycetes</taxon>
        <taxon>Micrococcales</taxon>
        <taxon>Cellulomonadaceae</taxon>
        <taxon>Cellulomonas</taxon>
    </lineage>
</organism>
<dbReference type="PRINTS" id="PR00625">
    <property type="entry name" value="JDOMAIN"/>
</dbReference>
<keyword evidence="5" id="KW-1185">Reference proteome</keyword>